<dbReference type="AlphaFoldDB" id="A0A2G5SWL4"/>
<protein>
    <submittedName>
        <fullName evidence="2">Uncharacterized protein</fullName>
    </submittedName>
</protein>
<accession>A0A2G5SWL4</accession>
<comment type="caution">
    <text evidence="2">The sequence shown here is derived from an EMBL/GenBank/DDBJ whole genome shotgun (WGS) entry which is preliminary data.</text>
</comment>
<sequence>MPRRRIKVEIKEERPDTPETPVTPIAPAPFVLPHFALPLAGNFQAGPLLFQQIAEQVRHTWNHQNQRVVPAPLNNFPRPPFPYSSGFHAVHPVPIQNIAAFQLPVVPIFQCRESALEKTNRDCHDVLSRQPGMTLEEYTEIIRNACISTGEDINIVVKVPFLQSDLLTILIDILRRNREFPMEPPKFWDLALYALYKECQSRGVQHHSVSRIASSTVEELKKYWPTDTLPYFSDLTLTIGIYESLEPPMCEWKTVKILELQEAVINTIYCQLMGVRSDEQLPALTYLPWVVRLFRDFGLPMNDTYQVTIIDRLKRNLPHISPHYWNILSSEIQIMLTHGCNPNFITISG</sequence>
<evidence type="ECO:0000256" key="1">
    <source>
        <dbReference type="SAM" id="MobiDB-lite"/>
    </source>
</evidence>
<evidence type="ECO:0000313" key="2">
    <source>
        <dbReference type="EMBL" id="PIC19251.1"/>
    </source>
</evidence>
<keyword evidence="3" id="KW-1185">Reference proteome</keyword>
<organism evidence="2 3">
    <name type="scientific">Caenorhabditis nigoni</name>
    <dbReference type="NCBI Taxonomy" id="1611254"/>
    <lineage>
        <taxon>Eukaryota</taxon>
        <taxon>Metazoa</taxon>
        <taxon>Ecdysozoa</taxon>
        <taxon>Nematoda</taxon>
        <taxon>Chromadorea</taxon>
        <taxon>Rhabditida</taxon>
        <taxon>Rhabditina</taxon>
        <taxon>Rhabditomorpha</taxon>
        <taxon>Rhabditoidea</taxon>
        <taxon>Rhabditidae</taxon>
        <taxon>Peloderinae</taxon>
        <taxon>Caenorhabditis</taxon>
    </lineage>
</organism>
<evidence type="ECO:0000313" key="3">
    <source>
        <dbReference type="Proteomes" id="UP000230233"/>
    </source>
</evidence>
<reference evidence="3" key="1">
    <citation type="submission" date="2017-10" db="EMBL/GenBank/DDBJ databases">
        <title>Rapid genome shrinkage in a self-fertile nematode reveals novel sperm competition proteins.</title>
        <authorList>
            <person name="Yin D."/>
            <person name="Schwarz E.M."/>
            <person name="Thomas C.G."/>
            <person name="Felde R.L."/>
            <person name="Korf I.F."/>
            <person name="Cutter A.D."/>
            <person name="Schartner C.M."/>
            <person name="Ralston E.J."/>
            <person name="Meyer B.J."/>
            <person name="Haag E.S."/>
        </authorList>
    </citation>
    <scope>NUCLEOTIDE SEQUENCE [LARGE SCALE GENOMIC DNA]</scope>
    <source>
        <strain evidence="3">JU1422</strain>
    </source>
</reference>
<gene>
    <name evidence="2" type="primary">Cnig_chr_X.g24866</name>
    <name evidence="2" type="ORF">B9Z55_024866</name>
</gene>
<dbReference type="EMBL" id="PDUG01000006">
    <property type="protein sequence ID" value="PIC19251.1"/>
    <property type="molecule type" value="Genomic_DNA"/>
</dbReference>
<dbReference type="OrthoDB" id="10350093at2759"/>
<dbReference type="Proteomes" id="UP000230233">
    <property type="component" value="Chromosome X"/>
</dbReference>
<feature type="region of interest" description="Disordered" evidence="1">
    <location>
        <begin position="1"/>
        <end position="24"/>
    </location>
</feature>
<feature type="compositionally biased region" description="Basic and acidic residues" evidence="1">
    <location>
        <begin position="7"/>
        <end position="17"/>
    </location>
</feature>
<proteinExistence type="predicted"/>
<name>A0A2G5SWL4_9PELO</name>